<evidence type="ECO:0000256" key="1">
    <source>
        <dbReference type="SAM" id="SignalP"/>
    </source>
</evidence>
<dbReference type="KEGG" id="srho:HH216_17865"/>
<keyword evidence="1" id="KW-0732">Signal</keyword>
<evidence type="ECO:0000313" key="3">
    <source>
        <dbReference type="Proteomes" id="UP000501128"/>
    </source>
</evidence>
<protein>
    <submittedName>
        <fullName evidence="2">DUF4835 family protein</fullName>
    </submittedName>
</protein>
<dbReference type="EMBL" id="CP051677">
    <property type="protein sequence ID" value="QJD80070.1"/>
    <property type="molecule type" value="Genomic_DNA"/>
</dbReference>
<feature type="signal peptide" evidence="1">
    <location>
        <begin position="1"/>
        <end position="19"/>
    </location>
</feature>
<dbReference type="RefSeq" id="WP_169552029.1">
    <property type="nucleotide sequence ID" value="NZ_CP051677.1"/>
</dbReference>
<name>A0A7L5DX00_9BACT</name>
<gene>
    <name evidence="2" type="ORF">HH216_17865</name>
</gene>
<dbReference type="AlphaFoldDB" id="A0A7L5DX00"/>
<reference evidence="2 3" key="1">
    <citation type="submission" date="2020-04" db="EMBL/GenBank/DDBJ databases">
        <title>Genome sequencing of novel species.</title>
        <authorList>
            <person name="Heo J."/>
            <person name="Kim S.-J."/>
            <person name="Kim J.-S."/>
            <person name="Hong S.-B."/>
            <person name="Kwon S.-W."/>
        </authorList>
    </citation>
    <scope>NUCLEOTIDE SEQUENCE [LARGE SCALE GENOMIC DNA]</scope>
    <source>
        <strain evidence="2 3">CJU-R4</strain>
    </source>
</reference>
<organism evidence="2 3">
    <name type="scientific">Spirosoma rhododendri</name>
    <dbReference type="NCBI Taxonomy" id="2728024"/>
    <lineage>
        <taxon>Bacteria</taxon>
        <taxon>Pseudomonadati</taxon>
        <taxon>Bacteroidota</taxon>
        <taxon>Cytophagia</taxon>
        <taxon>Cytophagales</taxon>
        <taxon>Cytophagaceae</taxon>
        <taxon>Spirosoma</taxon>
    </lineage>
</organism>
<sequence>MKQLRLLCLLLGLTATAQAQELNCTVTVNADQLFAQQKTDFSYVNQLKGIISEFMNTRRWSNDQFTPSERINCSLNINLIKSLTQGAFEATAQIVVTRPVYGTNYETTTLSYVDRAFNFIYLPTTPVYFRENQYSDDLTSLLGFYANVILATDYDTFSKQGGNLFVQRAYAITNLAQQGSANGAWQTGGDRRNRFWLIENLQNQQLIPFRDAVYTYHRLGLDQFAANPIQVRKQTLEMLNTIRRIGLQLPNSVLINSFFDAKSTEIYNIMFEGTPAERKQAFDLLSYLDPSKTETYRKLVGGDFWV</sequence>
<dbReference type="Proteomes" id="UP000501128">
    <property type="component" value="Chromosome"/>
</dbReference>
<accession>A0A7L5DX00</accession>
<feature type="chain" id="PRO_5029508809" evidence="1">
    <location>
        <begin position="20"/>
        <end position="306"/>
    </location>
</feature>
<proteinExistence type="predicted"/>
<keyword evidence="3" id="KW-1185">Reference proteome</keyword>
<evidence type="ECO:0000313" key="2">
    <source>
        <dbReference type="EMBL" id="QJD80070.1"/>
    </source>
</evidence>
<dbReference type="InterPro" id="IPR032274">
    <property type="entry name" value="DUF4835"/>
</dbReference>
<dbReference type="Pfam" id="PF16119">
    <property type="entry name" value="DUF4835"/>
    <property type="match status" value="1"/>
</dbReference>